<proteinExistence type="predicted"/>
<comment type="caution">
    <text evidence="1">The sequence shown here is derived from an EMBL/GenBank/DDBJ whole genome shotgun (WGS) entry which is preliminary data.</text>
</comment>
<gene>
    <name evidence="1" type="ORF">GDO86_001391</name>
</gene>
<organism evidence="1 2">
    <name type="scientific">Hymenochirus boettgeri</name>
    <name type="common">Congo dwarf clawed frog</name>
    <dbReference type="NCBI Taxonomy" id="247094"/>
    <lineage>
        <taxon>Eukaryota</taxon>
        <taxon>Metazoa</taxon>
        <taxon>Chordata</taxon>
        <taxon>Craniata</taxon>
        <taxon>Vertebrata</taxon>
        <taxon>Euteleostomi</taxon>
        <taxon>Amphibia</taxon>
        <taxon>Batrachia</taxon>
        <taxon>Anura</taxon>
        <taxon>Pipoidea</taxon>
        <taxon>Pipidae</taxon>
        <taxon>Pipinae</taxon>
        <taxon>Hymenochirus</taxon>
    </lineage>
</organism>
<protein>
    <submittedName>
        <fullName evidence="1">Uncharacterized protein</fullName>
    </submittedName>
</protein>
<name>A0A8T2KCJ2_9PIPI</name>
<evidence type="ECO:0000313" key="2">
    <source>
        <dbReference type="Proteomes" id="UP000812440"/>
    </source>
</evidence>
<reference evidence="1" key="1">
    <citation type="thesis" date="2020" institute="ProQuest LLC" country="789 East Eisenhower Parkway, Ann Arbor, MI, USA">
        <title>Comparative Genomics and Chromosome Evolution.</title>
        <authorList>
            <person name="Mudd A.B."/>
        </authorList>
    </citation>
    <scope>NUCLEOTIDE SEQUENCE</scope>
    <source>
        <strain evidence="1">Female2</strain>
        <tissue evidence="1">Blood</tissue>
    </source>
</reference>
<dbReference type="AlphaFoldDB" id="A0A8T2KCJ2"/>
<evidence type="ECO:0000313" key="1">
    <source>
        <dbReference type="EMBL" id="KAG8455175.1"/>
    </source>
</evidence>
<keyword evidence="2" id="KW-1185">Reference proteome</keyword>
<dbReference type="Proteomes" id="UP000812440">
    <property type="component" value="Chromosome 1"/>
</dbReference>
<dbReference type="EMBL" id="JAACNH010000001">
    <property type="protein sequence ID" value="KAG8455175.1"/>
    <property type="molecule type" value="Genomic_DNA"/>
</dbReference>
<accession>A0A8T2KCJ2</accession>
<sequence>MGPLKLKLNLKVKIKQKLEAALFSESSAEFATLLLQAAILWVSSDKHMAATWWAHIEMHQCDPVCRTGSRSQNCTTFGISTAANWHHYAKKDA</sequence>